<organism evidence="6 7">
    <name type="scientific">Tetrahymena thermophila (strain SB210)</name>
    <dbReference type="NCBI Taxonomy" id="312017"/>
    <lineage>
        <taxon>Eukaryota</taxon>
        <taxon>Sar</taxon>
        <taxon>Alveolata</taxon>
        <taxon>Ciliophora</taxon>
        <taxon>Intramacronucleata</taxon>
        <taxon>Oligohymenophorea</taxon>
        <taxon>Hymenostomatida</taxon>
        <taxon>Tetrahymenina</taxon>
        <taxon>Tetrahymenidae</taxon>
        <taxon>Tetrahymena</taxon>
    </lineage>
</organism>
<dbReference type="Proteomes" id="UP000009168">
    <property type="component" value="Unassembled WGS sequence"/>
</dbReference>
<dbReference type="PANTHER" id="PTHR47979">
    <property type="entry name" value="DRAB11-RELATED"/>
    <property type="match status" value="1"/>
</dbReference>
<dbReference type="SMART" id="SM00176">
    <property type="entry name" value="RAN"/>
    <property type="match status" value="1"/>
</dbReference>
<evidence type="ECO:0000256" key="1">
    <source>
        <dbReference type="ARBA" id="ARBA00006270"/>
    </source>
</evidence>
<feature type="compositionally biased region" description="Polar residues" evidence="5">
    <location>
        <begin position="194"/>
        <end position="206"/>
    </location>
</feature>
<evidence type="ECO:0000256" key="5">
    <source>
        <dbReference type="SAM" id="MobiDB-lite"/>
    </source>
</evidence>
<evidence type="ECO:0000256" key="2">
    <source>
        <dbReference type="ARBA" id="ARBA00022741"/>
    </source>
</evidence>
<dbReference type="AlphaFoldDB" id="W7X6W7"/>
<dbReference type="FunFam" id="3.40.50.300:FF:001129">
    <property type="entry name" value="ras-related protein Rab-44 isoform X2"/>
    <property type="match status" value="1"/>
</dbReference>
<keyword evidence="7" id="KW-1185">Reference proteome</keyword>
<keyword evidence="3" id="KW-0342">GTP-binding</keyword>
<dbReference type="PROSITE" id="PS51419">
    <property type="entry name" value="RAB"/>
    <property type="match status" value="1"/>
</dbReference>
<sequence length="222" mass="25302">MKNTQIQDNMMNFKFIIVGDSGVGKSCMLIRYSKNDFVTDYNATIGVEFQSKIVKINDASVKLQIWDTAGQESFRSIVKSFYKKTVGVLLVYNIANKESFQSIKHWLTEAKENSEESAIFVLVGAQSDREKDRKISREEAEQFQKANQIDLFFEVSSKNNSFIDECFEKTAYAAFMKQVNQQLKKSFQGSSFISNNGNIRSHNQSVPIKEQSRRSSNKSGCC</sequence>
<dbReference type="KEGG" id="tet:TTHERM_000294939"/>
<name>W7X6W7_TETTS</name>
<dbReference type="InParanoid" id="W7X6W7"/>
<dbReference type="SMART" id="SM00173">
    <property type="entry name" value="RAS"/>
    <property type="match status" value="1"/>
</dbReference>
<dbReference type="OrthoDB" id="9989112at2759"/>
<dbReference type="RefSeq" id="XP_012652358.1">
    <property type="nucleotide sequence ID" value="XM_012796904.1"/>
</dbReference>
<dbReference type="PRINTS" id="PR00449">
    <property type="entry name" value="RASTRNSFRMNG"/>
</dbReference>
<dbReference type="PROSITE" id="PS51420">
    <property type="entry name" value="RHO"/>
    <property type="match status" value="1"/>
</dbReference>
<dbReference type="CDD" id="cd00154">
    <property type="entry name" value="Rab"/>
    <property type="match status" value="1"/>
</dbReference>
<evidence type="ECO:0000313" key="6">
    <source>
        <dbReference type="EMBL" id="EWS75120.1"/>
    </source>
</evidence>
<dbReference type="EMBL" id="GG662740">
    <property type="protein sequence ID" value="EWS75120.1"/>
    <property type="molecule type" value="Genomic_DNA"/>
</dbReference>
<reference evidence="7" key="1">
    <citation type="journal article" date="2006" name="PLoS Biol.">
        <title>Macronuclear genome sequence of the ciliate Tetrahymena thermophila, a model eukaryote.</title>
        <authorList>
            <person name="Eisen J.A."/>
            <person name="Coyne R.S."/>
            <person name="Wu M."/>
            <person name="Wu D."/>
            <person name="Thiagarajan M."/>
            <person name="Wortman J.R."/>
            <person name="Badger J.H."/>
            <person name="Ren Q."/>
            <person name="Amedeo P."/>
            <person name="Jones K.M."/>
            <person name="Tallon L.J."/>
            <person name="Delcher A.L."/>
            <person name="Salzberg S.L."/>
            <person name="Silva J.C."/>
            <person name="Haas B.J."/>
            <person name="Majoros W.H."/>
            <person name="Farzad M."/>
            <person name="Carlton J.M."/>
            <person name="Smith R.K. Jr."/>
            <person name="Garg J."/>
            <person name="Pearlman R.E."/>
            <person name="Karrer K.M."/>
            <person name="Sun L."/>
            <person name="Manning G."/>
            <person name="Elde N.C."/>
            <person name="Turkewitz A.P."/>
            <person name="Asai D.J."/>
            <person name="Wilkes D.E."/>
            <person name="Wang Y."/>
            <person name="Cai H."/>
            <person name="Collins K."/>
            <person name="Stewart B.A."/>
            <person name="Lee S.R."/>
            <person name="Wilamowska K."/>
            <person name="Weinberg Z."/>
            <person name="Ruzzo W.L."/>
            <person name="Wloga D."/>
            <person name="Gaertig J."/>
            <person name="Frankel J."/>
            <person name="Tsao C.-C."/>
            <person name="Gorovsky M.A."/>
            <person name="Keeling P.J."/>
            <person name="Waller R.F."/>
            <person name="Patron N.J."/>
            <person name="Cherry J.M."/>
            <person name="Stover N.A."/>
            <person name="Krieger C.J."/>
            <person name="del Toro C."/>
            <person name="Ryder H.F."/>
            <person name="Williamson S.C."/>
            <person name="Barbeau R.A."/>
            <person name="Hamilton E.P."/>
            <person name="Orias E."/>
        </authorList>
    </citation>
    <scope>NUCLEOTIDE SEQUENCE [LARGE SCALE GENOMIC DNA]</scope>
    <source>
        <strain evidence="7">SB210</strain>
    </source>
</reference>
<comment type="similarity">
    <text evidence="1">Belongs to the small GTPase superfamily. Rab family.</text>
</comment>
<evidence type="ECO:0000256" key="3">
    <source>
        <dbReference type="ARBA" id="ARBA00023134"/>
    </source>
</evidence>
<dbReference type="PROSITE" id="PS51421">
    <property type="entry name" value="RAS"/>
    <property type="match status" value="1"/>
</dbReference>
<dbReference type="SMART" id="SM00174">
    <property type="entry name" value="RHO"/>
    <property type="match status" value="1"/>
</dbReference>
<keyword evidence="2" id="KW-0547">Nucleotide-binding</keyword>
<dbReference type="Pfam" id="PF00071">
    <property type="entry name" value="Ras"/>
    <property type="match status" value="1"/>
</dbReference>
<dbReference type="SMART" id="SM00175">
    <property type="entry name" value="RAB"/>
    <property type="match status" value="1"/>
</dbReference>
<dbReference type="GO" id="GO:0005525">
    <property type="term" value="F:GTP binding"/>
    <property type="evidence" value="ECO:0007669"/>
    <property type="project" value="UniProtKB-KW"/>
</dbReference>
<dbReference type="SUPFAM" id="SSF52540">
    <property type="entry name" value="P-loop containing nucleoside triphosphate hydrolases"/>
    <property type="match status" value="1"/>
</dbReference>
<dbReference type="InterPro" id="IPR050209">
    <property type="entry name" value="Rab_GTPases_membrane_traffic"/>
</dbReference>
<accession>W7X6W7</accession>
<dbReference type="NCBIfam" id="TIGR00231">
    <property type="entry name" value="small_GTP"/>
    <property type="match status" value="1"/>
</dbReference>
<protein>
    <submittedName>
        <fullName evidence="6">Small guanosine triphosphatase family Ras-related in brain (Rab) family protein</fullName>
    </submittedName>
</protein>
<feature type="region of interest" description="Disordered" evidence="5">
    <location>
        <begin position="194"/>
        <end position="222"/>
    </location>
</feature>
<dbReference type="STRING" id="312017.W7X6W7"/>
<proteinExistence type="inferred from homology"/>
<evidence type="ECO:0000256" key="4">
    <source>
        <dbReference type="ARBA" id="ARBA00023288"/>
    </source>
</evidence>
<evidence type="ECO:0000313" key="7">
    <source>
        <dbReference type="Proteomes" id="UP000009168"/>
    </source>
</evidence>
<dbReference type="InterPro" id="IPR001806">
    <property type="entry name" value="Small_GTPase"/>
</dbReference>
<dbReference type="GeneID" id="24438241"/>
<dbReference type="Gene3D" id="3.40.50.300">
    <property type="entry name" value="P-loop containing nucleotide triphosphate hydrolases"/>
    <property type="match status" value="1"/>
</dbReference>
<dbReference type="InterPro" id="IPR005225">
    <property type="entry name" value="Small_GTP-bd"/>
</dbReference>
<dbReference type="InterPro" id="IPR027417">
    <property type="entry name" value="P-loop_NTPase"/>
</dbReference>
<gene>
    <name evidence="6" type="ORF">TTHERM_000294939</name>
</gene>
<keyword evidence="4" id="KW-0449">Lipoprotein</keyword>
<dbReference type="GO" id="GO:0003924">
    <property type="term" value="F:GTPase activity"/>
    <property type="evidence" value="ECO:0007669"/>
    <property type="project" value="InterPro"/>
</dbReference>